<dbReference type="OrthoDB" id="9785340at2"/>
<dbReference type="InterPro" id="IPR001915">
    <property type="entry name" value="Peptidase_M48"/>
</dbReference>
<dbReference type="AlphaFoldDB" id="A0A2N6VMC7"/>
<keyword evidence="1 6" id="KW-0645">Protease</keyword>
<dbReference type="GO" id="GO:0004222">
    <property type="term" value="F:metalloendopeptidase activity"/>
    <property type="evidence" value="ECO:0007669"/>
    <property type="project" value="InterPro"/>
</dbReference>
<name>A0A2N6VMC7_9MICO</name>
<dbReference type="GO" id="GO:0046872">
    <property type="term" value="F:metal ion binding"/>
    <property type="evidence" value="ECO:0007669"/>
    <property type="project" value="UniProtKB-KW"/>
</dbReference>
<dbReference type="InterPro" id="IPR052173">
    <property type="entry name" value="Beta-lactam_resp_regulator"/>
</dbReference>
<feature type="domain" description="Peptidase M48" evidence="8">
    <location>
        <begin position="120"/>
        <end position="173"/>
    </location>
</feature>
<keyword evidence="7" id="KW-1133">Transmembrane helix</keyword>
<gene>
    <name evidence="9" type="ORF">CJ199_09230</name>
</gene>
<evidence type="ECO:0000259" key="8">
    <source>
        <dbReference type="Pfam" id="PF01435"/>
    </source>
</evidence>
<keyword evidence="7" id="KW-0812">Transmembrane</keyword>
<feature type="transmembrane region" description="Helical" evidence="7">
    <location>
        <begin position="12"/>
        <end position="37"/>
    </location>
</feature>
<evidence type="ECO:0000256" key="3">
    <source>
        <dbReference type="ARBA" id="ARBA00022801"/>
    </source>
</evidence>
<feature type="transmembrane region" description="Helical" evidence="7">
    <location>
        <begin position="49"/>
        <end position="71"/>
    </location>
</feature>
<evidence type="ECO:0000256" key="4">
    <source>
        <dbReference type="ARBA" id="ARBA00022833"/>
    </source>
</evidence>
<keyword evidence="5 6" id="KW-0482">Metalloprotease</keyword>
<keyword evidence="3 6" id="KW-0378">Hydrolase</keyword>
<dbReference type="RefSeq" id="WP_102239190.1">
    <property type="nucleotide sequence ID" value="NZ_PNHK01000003.1"/>
</dbReference>
<evidence type="ECO:0000313" key="9">
    <source>
        <dbReference type="EMBL" id="PMD05249.1"/>
    </source>
</evidence>
<comment type="caution">
    <text evidence="9">The sequence shown here is derived from an EMBL/GenBank/DDBJ whole genome shotgun (WGS) entry which is preliminary data.</text>
</comment>
<proteinExistence type="inferred from homology"/>
<evidence type="ECO:0000313" key="10">
    <source>
        <dbReference type="Proteomes" id="UP000235598"/>
    </source>
</evidence>
<comment type="cofactor">
    <cofactor evidence="6">
        <name>Zn(2+)</name>
        <dbReference type="ChEBI" id="CHEBI:29105"/>
    </cofactor>
    <text evidence="6">Binds 1 zinc ion per subunit.</text>
</comment>
<keyword evidence="2" id="KW-0479">Metal-binding</keyword>
<dbReference type="CDD" id="cd07326">
    <property type="entry name" value="M56_BlaR1_MecR1_like"/>
    <property type="match status" value="1"/>
</dbReference>
<evidence type="ECO:0000256" key="5">
    <source>
        <dbReference type="ARBA" id="ARBA00023049"/>
    </source>
</evidence>
<dbReference type="PANTHER" id="PTHR34978:SF3">
    <property type="entry name" value="SLR0241 PROTEIN"/>
    <property type="match status" value="1"/>
</dbReference>
<comment type="similarity">
    <text evidence="6">Belongs to the peptidase M48 family.</text>
</comment>
<dbReference type="Gene3D" id="3.30.2010.10">
    <property type="entry name" value="Metalloproteases ('zincins'), catalytic domain"/>
    <property type="match status" value="1"/>
</dbReference>
<organism evidence="9 10">
    <name type="scientific">Brevibacterium paucivorans</name>
    <dbReference type="NCBI Taxonomy" id="170994"/>
    <lineage>
        <taxon>Bacteria</taxon>
        <taxon>Bacillati</taxon>
        <taxon>Actinomycetota</taxon>
        <taxon>Actinomycetes</taxon>
        <taxon>Micrococcales</taxon>
        <taxon>Brevibacteriaceae</taxon>
        <taxon>Brevibacterium</taxon>
    </lineage>
</organism>
<reference evidence="9 10" key="1">
    <citation type="submission" date="2017-09" db="EMBL/GenBank/DDBJ databases">
        <title>Bacterial strain isolated from the female urinary microbiota.</title>
        <authorList>
            <person name="Thomas-White K."/>
            <person name="Kumar N."/>
            <person name="Forster S."/>
            <person name="Putonti C."/>
            <person name="Lawley T."/>
            <person name="Wolfe A.J."/>
        </authorList>
    </citation>
    <scope>NUCLEOTIDE SEQUENCE [LARGE SCALE GENOMIC DNA]</scope>
    <source>
        <strain evidence="9 10">UMB1301</strain>
    </source>
</reference>
<evidence type="ECO:0000256" key="7">
    <source>
        <dbReference type="SAM" id="Phobius"/>
    </source>
</evidence>
<evidence type="ECO:0000256" key="2">
    <source>
        <dbReference type="ARBA" id="ARBA00022723"/>
    </source>
</evidence>
<dbReference type="Pfam" id="PF01435">
    <property type="entry name" value="Peptidase_M48"/>
    <property type="match status" value="1"/>
</dbReference>
<dbReference type="GO" id="GO:0006508">
    <property type="term" value="P:proteolysis"/>
    <property type="evidence" value="ECO:0007669"/>
    <property type="project" value="UniProtKB-KW"/>
</dbReference>
<dbReference type="PANTHER" id="PTHR34978">
    <property type="entry name" value="POSSIBLE SENSOR-TRANSDUCER PROTEIN BLAR"/>
    <property type="match status" value="1"/>
</dbReference>
<accession>A0A2N6VMC7</accession>
<keyword evidence="7" id="KW-0472">Membrane</keyword>
<keyword evidence="4 6" id="KW-0862">Zinc</keyword>
<protein>
    <recommendedName>
        <fullName evidence="8">Peptidase M48 domain-containing protein</fullName>
    </recommendedName>
</protein>
<evidence type="ECO:0000256" key="6">
    <source>
        <dbReference type="RuleBase" id="RU003983"/>
    </source>
</evidence>
<sequence length="250" mass="27032">MRTRFQLRFPSLSLHIQLGSTVVGVWCVFAAAISLVANMLPALTSTIPLAGLWVFILATLLTIAAVGFWVMATAPVTKDVREVIATLNTHVVAQEDRPGFTLTTVEHTYPAALSTPPTAGQPGTIMVTTGLQDALTPGQLQAVLAHEYAHVTQRHGKILSILTTLDQMLHVFAPLKRSATLLVELAADDIAAKQAGPAELANALAVMAKATGDETMFLRAERLTTKKWPREHWRTIPEPIRVETFGSQSP</sequence>
<evidence type="ECO:0000256" key="1">
    <source>
        <dbReference type="ARBA" id="ARBA00022670"/>
    </source>
</evidence>
<dbReference type="EMBL" id="PNHK01000003">
    <property type="protein sequence ID" value="PMD05249.1"/>
    <property type="molecule type" value="Genomic_DNA"/>
</dbReference>
<dbReference type="Proteomes" id="UP000235598">
    <property type="component" value="Unassembled WGS sequence"/>
</dbReference>